<comment type="similarity">
    <text evidence="4">Belongs to the PP2C family.</text>
</comment>
<evidence type="ECO:0000256" key="1">
    <source>
        <dbReference type="ARBA" id="ARBA00022723"/>
    </source>
</evidence>
<reference evidence="7" key="1">
    <citation type="journal article" date="2020" name="J. Eukaryot. Microbiol.">
        <title>De novo Sequencing, Assembly and Annotation of the Transcriptome for the Free-Living Testate Amoeba Arcella intermedia.</title>
        <authorList>
            <person name="Ribeiro G.M."/>
            <person name="Porfirio-Sousa A.L."/>
            <person name="Maurer-Alcala X.X."/>
            <person name="Katz L.A."/>
            <person name="Lahr D.J.G."/>
        </authorList>
    </citation>
    <scope>NUCLEOTIDE SEQUENCE</scope>
</reference>
<keyword evidence="2 4" id="KW-0378">Hydrolase</keyword>
<sequence length="401" mass="44028">MSCMQRSHIAIVKDENDWIVATTGSTTGRRYSNEDTHCTHFGLENHPSFSLFGIFDGHGGKQASEFVKRTLHERISHLSAIDHEGIVKAFLDTDTQYINTEKSDSGSCAVVALVEKSTDPQAPQMTITICNLGDSRALLIPSDKPFASLTIDHKPNHPDEKKRIEAAGGFVSDVGGVARVNGCLAVSRAFGDKPFKLHPSLVSVTPEITETKAVLGDYLLLACDGLFEPGACTSEWVANFVRTQLERSDNPEVLVKELISEALRAGSCDNITVMLIKFKKPTDANFENSQINRTPRNRTEEDTASNSDSDDEKEAEGVKGQVTEKEKEEKDKGNELEKEEGTNQENAKEDEGAALKRKRDDVHNGNSNIPEVELASPTKRKRSSLPPQFSVSEAKTQNNSN</sequence>
<dbReference type="InterPro" id="IPR015655">
    <property type="entry name" value="PP2C"/>
</dbReference>
<feature type="region of interest" description="Disordered" evidence="5">
    <location>
        <begin position="286"/>
        <end position="401"/>
    </location>
</feature>
<dbReference type="Gene3D" id="3.60.40.10">
    <property type="entry name" value="PPM-type phosphatase domain"/>
    <property type="match status" value="1"/>
</dbReference>
<dbReference type="InterPro" id="IPR036457">
    <property type="entry name" value="PPM-type-like_dom_sf"/>
</dbReference>
<evidence type="ECO:0000256" key="2">
    <source>
        <dbReference type="ARBA" id="ARBA00022801"/>
    </source>
</evidence>
<proteinExistence type="inferred from homology"/>
<evidence type="ECO:0000256" key="4">
    <source>
        <dbReference type="RuleBase" id="RU003465"/>
    </source>
</evidence>
<accession>A0A6B2L5X1</accession>
<dbReference type="PROSITE" id="PS51746">
    <property type="entry name" value="PPM_2"/>
    <property type="match status" value="1"/>
</dbReference>
<dbReference type="AlphaFoldDB" id="A0A6B2L5X1"/>
<feature type="domain" description="PPM-type phosphatase" evidence="6">
    <location>
        <begin position="19"/>
        <end position="278"/>
    </location>
</feature>
<dbReference type="SMART" id="SM00332">
    <property type="entry name" value="PP2Cc"/>
    <property type="match status" value="1"/>
</dbReference>
<dbReference type="Pfam" id="PF00481">
    <property type="entry name" value="PP2C"/>
    <property type="match status" value="1"/>
</dbReference>
<name>A0A6B2L5X1_9EUKA</name>
<feature type="compositionally biased region" description="Basic and acidic residues" evidence="5">
    <location>
        <begin position="322"/>
        <end position="363"/>
    </location>
</feature>
<dbReference type="SUPFAM" id="SSF81606">
    <property type="entry name" value="PP2C-like"/>
    <property type="match status" value="1"/>
</dbReference>
<dbReference type="PANTHER" id="PTHR13832">
    <property type="entry name" value="PROTEIN PHOSPHATASE 2C"/>
    <property type="match status" value="1"/>
</dbReference>
<keyword evidence="1" id="KW-0479">Metal-binding</keyword>
<dbReference type="PANTHER" id="PTHR13832:SF827">
    <property type="entry name" value="PROTEIN PHOSPHATASE 1L"/>
    <property type="match status" value="1"/>
</dbReference>
<keyword evidence="3 4" id="KW-0904">Protein phosphatase</keyword>
<evidence type="ECO:0000256" key="5">
    <source>
        <dbReference type="SAM" id="MobiDB-lite"/>
    </source>
</evidence>
<dbReference type="PROSITE" id="PS01032">
    <property type="entry name" value="PPM_1"/>
    <property type="match status" value="1"/>
</dbReference>
<dbReference type="InterPro" id="IPR001932">
    <property type="entry name" value="PPM-type_phosphatase-like_dom"/>
</dbReference>
<dbReference type="EMBL" id="GIBP01003400">
    <property type="protein sequence ID" value="NDV32369.1"/>
    <property type="molecule type" value="Transcribed_RNA"/>
</dbReference>
<feature type="compositionally biased region" description="Polar residues" evidence="5">
    <location>
        <begin position="385"/>
        <end position="401"/>
    </location>
</feature>
<dbReference type="GO" id="GO:0046872">
    <property type="term" value="F:metal ion binding"/>
    <property type="evidence" value="ECO:0007669"/>
    <property type="project" value="UniProtKB-KW"/>
</dbReference>
<evidence type="ECO:0000313" key="7">
    <source>
        <dbReference type="EMBL" id="NDV32369.1"/>
    </source>
</evidence>
<organism evidence="7">
    <name type="scientific">Arcella intermedia</name>
    <dbReference type="NCBI Taxonomy" id="1963864"/>
    <lineage>
        <taxon>Eukaryota</taxon>
        <taxon>Amoebozoa</taxon>
        <taxon>Tubulinea</taxon>
        <taxon>Elardia</taxon>
        <taxon>Arcellinida</taxon>
        <taxon>Sphaerothecina</taxon>
        <taxon>Arcellidae</taxon>
        <taxon>Arcella</taxon>
    </lineage>
</organism>
<dbReference type="GO" id="GO:0004722">
    <property type="term" value="F:protein serine/threonine phosphatase activity"/>
    <property type="evidence" value="ECO:0007669"/>
    <property type="project" value="InterPro"/>
</dbReference>
<protein>
    <recommendedName>
        <fullName evidence="6">PPM-type phosphatase domain-containing protein</fullName>
    </recommendedName>
</protein>
<dbReference type="InterPro" id="IPR000222">
    <property type="entry name" value="PP2C_BS"/>
</dbReference>
<evidence type="ECO:0000259" key="6">
    <source>
        <dbReference type="PROSITE" id="PS51746"/>
    </source>
</evidence>
<dbReference type="CDD" id="cd00143">
    <property type="entry name" value="PP2Cc"/>
    <property type="match status" value="1"/>
</dbReference>
<dbReference type="SMART" id="SM00331">
    <property type="entry name" value="PP2C_SIG"/>
    <property type="match status" value="1"/>
</dbReference>
<evidence type="ECO:0000256" key="3">
    <source>
        <dbReference type="ARBA" id="ARBA00022912"/>
    </source>
</evidence>